<evidence type="ECO:0000313" key="1">
    <source>
        <dbReference type="EMBL" id="SFE68568.1"/>
    </source>
</evidence>
<gene>
    <name evidence="1" type="ORF">SAMN04488541_100545</name>
</gene>
<dbReference type="AlphaFoldDB" id="A0A1I2CK02"/>
<sequence>MLNTSSNFLSKYLSKKISYTFATCVNLYLFHIELLSQTVLLNYQIHEKIKIQMDIF</sequence>
<proteinExistence type="predicted"/>
<reference evidence="1 2" key="1">
    <citation type="submission" date="2016-10" db="EMBL/GenBank/DDBJ databases">
        <authorList>
            <person name="de Groot N.N."/>
        </authorList>
    </citation>
    <scope>NUCLEOTIDE SEQUENCE [LARGE SCALE GENOMIC DNA]</scope>
    <source>
        <strain>GEY</strain>
        <strain evidence="2">DSM 9560</strain>
    </source>
</reference>
<dbReference type="STRING" id="1003.SAMN04488541_100545"/>
<accession>A0A1I2CK02</accession>
<dbReference type="Proteomes" id="UP000199513">
    <property type="component" value="Unassembled WGS sequence"/>
</dbReference>
<protein>
    <submittedName>
        <fullName evidence="1">Uncharacterized protein</fullName>
    </submittedName>
</protein>
<evidence type="ECO:0000313" key="2">
    <source>
        <dbReference type="Proteomes" id="UP000199513"/>
    </source>
</evidence>
<keyword evidence="2" id="KW-1185">Reference proteome</keyword>
<organism evidence="1 2">
    <name type="scientific">Thermoflexibacter ruber</name>
    <dbReference type="NCBI Taxonomy" id="1003"/>
    <lineage>
        <taxon>Bacteria</taxon>
        <taxon>Pseudomonadati</taxon>
        <taxon>Bacteroidota</taxon>
        <taxon>Cytophagia</taxon>
        <taxon>Cytophagales</taxon>
        <taxon>Thermoflexibacteraceae</taxon>
        <taxon>Thermoflexibacter</taxon>
    </lineage>
</organism>
<dbReference type="EMBL" id="FONY01000005">
    <property type="protein sequence ID" value="SFE68568.1"/>
    <property type="molecule type" value="Genomic_DNA"/>
</dbReference>
<name>A0A1I2CK02_9BACT</name>